<comment type="caution">
    <text evidence="1">The sequence shown here is derived from an EMBL/GenBank/DDBJ whole genome shotgun (WGS) entry which is preliminary data.</text>
</comment>
<accession>A0ACB8U332</accession>
<keyword evidence="2" id="KW-1185">Reference proteome</keyword>
<protein>
    <submittedName>
        <fullName evidence="1">Uncharacterized protein</fullName>
    </submittedName>
</protein>
<evidence type="ECO:0000313" key="1">
    <source>
        <dbReference type="EMBL" id="KAI0088643.1"/>
    </source>
</evidence>
<sequence length="248" mass="27631">MEVLSRRTTQKWWLLLSVLTLFSYGAAALSYSVLTWLKAWDQAEVMYVADYDVLVLITAIVLVTFAIGITGTILNSRPILAMYALLLWPALISILASQWHTPLERLIIQDTSRCCGYFSPLHEAASSPRCYARSPLPGCKGKLLRFEKANLKQVWATSFSVVPLHIPNIFVSLLCVNYVTKTFGKGIIPKQYRLKGADVQADAEKILGALRSIVPIVRPTLARSSTSATFREDKADVRRASDIRIPTS</sequence>
<evidence type="ECO:0000313" key="2">
    <source>
        <dbReference type="Proteomes" id="UP001055072"/>
    </source>
</evidence>
<name>A0ACB8U332_9APHY</name>
<gene>
    <name evidence="1" type="ORF">BDY19DRAFT_994020</name>
</gene>
<dbReference type="EMBL" id="MU274913">
    <property type="protein sequence ID" value="KAI0088643.1"/>
    <property type="molecule type" value="Genomic_DNA"/>
</dbReference>
<reference evidence="1" key="1">
    <citation type="journal article" date="2021" name="Environ. Microbiol.">
        <title>Gene family expansions and transcriptome signatures uncover fungal adaptations to wood decay.</title>
        <authorList>
            <person name="Hage H."/>
            <person name="Miyauchi S."/>
            <person name="Viragh M."/>
            <person name="Drula E."/>
            <person name="Min B."/>
            <person name="Chaduli D."/>
            <person name="Navarro D."/>
            <person name="Favel A."/>
            <person name="Norest M."/>
            <person name="Lesage-Meessen L."/>
            <person name="Balint B."/>
            <person name="Merenyi Z."/>
            <person name="de Eugenio L."/>
            <person name="Morin E."/>
            <person name="Martinez A.T."/>
            <person name="Baldrian P."/>
            <person name="Stursova M."/>
            <person name="Martinez M.J."/>
            <person name="Novotny C."/>
            <person name="Magnuson J.K."/>
            <person name="Spatafora J.W."/>
            <person name="Maurice S."/>
            <person name="Pangilinan J."/>
            <person name="Andreopoulos W."/>
            <person name="LaButti K."/>
            <person name="Hundley H."/>
            <person name="Na H."/>
            <person name="Kuo A."/>
            <person name="Barry K."/>
            <person name="Lipzen A."/>
            <person name="Henrissat B."/>
            <person name="Riley R."/>
            <person name="Ahrendt S."/>
            <person name="Nagy L.G."/>
            <person name="Grigoriev I.V."/>
            <person name="Martin F."/>
            <person name="Rosso M.N."/>
        </authorList>
    </citation>
    <scope>NUCLEOTIDE SEQUENCE</scope>
    <source>
        <strain evidence="1">CBS 384.51</strain>
    </source>
</reference>
<proteinExistence type="predicted"/>
<dbReference type="Proteomes" id="UP001055072">
    <property type="component" value="Unassembled WGS sequence"/>
</dbReference>
<organism evidence="1 2">
    <name type="scientific">Irpex rosettiformis</name>
    <dbReference type="NCBI Taxonomy" id="378272"/>
    <lineage>
        <taxon>Eukaryota</taxon>
        <taxon>Fungi</taxon>
        <taxon>Dikarya</taxon>
        <taxon>Basidiomycota</taxon>
        <taxon>Agaricomycotina</taxon>
        <taxon>Agaricomycetes</taxon>
        <taxon>Polyporales</taxon>
        <taxon>Irpicaceae</taxon>
        <taxon>Irpex</taxon>
    </lineage>
</organism>